<accession>G0NZT6</accession>
<gene>
    <name evidence="5" type="ORF">CAEBREN_14859</name>
</gene>
<feature type="compositionally biased region" description="Acidic residues" evidence="4">
    <location>
        <begin position="179"/>
        <end position="193"/>
    </location>
</feature>
<dbReference type="eggNOG" id="KOG3215">
    <property type="taxonomic scope" value="Eukaryota"/>
</dbReference>
<protein>
    <recommendedName>
        <fullName evidence="7">THO complex subunit 7</fullName>
    </recommendedName>
</protein>
<dbReference type="InParanoid" id="G0NZT6"/>
<reference evidence="6" key="1">
    <citation type="submission" date="2011-07" db="EMBL/GenBank/DDBJ databases">
        <authorList>
            <consortium name="Caenorhabditis brenneri Sequencing and Analysis Consortium"/>
            <person name="Wilson R.K."/>
        </authorList>
    </citation>
    <scope>NUCLEOTIDE SEQUENCE [LARGE SCALE GENOMIC DNA]</scope>
    <source>
        <strain evidence="6">PB2801</strain>
    </source>
</reference>
<dbReference type="OrthoDB" id="205166at2759"/>
<evidence type="ECO:0000256" key="2">
    <source>
        <dbReference type="ARBA" id="ARBA00023242"/>
    </source>
</evidence>
<keyword evidence="2" id="KW-0539">Nucleus</keyword>
<evidence type="ECO:0000313" key="6">
    <source>
        <dbReference type="Proteomes" id="UP000008068"/>
    </source>
</evidence>
<organism evidence="6">
    <name type="scientific">Caenorhabditis brenneri</name>
    <name type="common">Nematode worm</name>
    <dbReference type="NCBI Taxonomy" id="135651"/>
    <lineage>
        <taxon>Eukaryota</taxon>
        <taxon>Metazoa</taxon>
        <taxon>Ecdysozoa</taxon>
        <taxon>Nematoda</taxon>
        <taxon>Chromadorea</taxon>
        <taxon>Rhabditida</taxon>
        <taxon>Rhabditina</taxon>
        <taxon>Rhabditomorpha</taxon>
        <taxon>Rhabditoidea</taxon>
        <taxon>Rhabditidae</taxon>
        <taxon>Peloderinae</taxon>
        <taxon>Caenorhabditis</taxon>
    </lineage>
</organism>
<dbReference type="Proteomes" id="UP000008068">
    <property type="component" value="Unassembled WGS sequence"/>
</dbReference>
<keyword evidence="6" id="KW-1185">Reference proteome</keyword>
<sequence length="204" mass="23658">MKEETLLRKLISDGEGVGEDRRVQQVAAFFRDSRKVEEPKIAEVLKVTKALEALELSMLKQQQIAQMNKLQAAEFNSCAEEIDNQIELVYKTMEAAKVELEDAKIVKKNRQEYRKLVNVMNEVPSRAETTRKLEEIKDDLERQHERQKVLEAKLMDRRNHLQAFNIILSNFQRFCAEDDDDETELAGEDDDDAASVTEKKEDDK</sequence>
<proteinExistence type="predicted"/>
<feature type="region of interest" description="Disordered" evidence="4">
    <location>
        <begin position="179"/>
        <end position="204"/>
    </location>
</feature>
<dbReference type="STRING" id="135651.G0NZT6"/>
<evidence type="ECO:0008006" key="7">
    <source>
        <dbReference type="Google" id="ProtNLM"/>
    </source>
</evidence>
<evidence type="ECO:0000256" key="3">
    <source>
        <dbReference type="SAM" id="Coils"/>
    </source>
</evidence>
<dbReference type="FunCoup" id="G0NZT6">
    <property type="interactions" value="2504"/>
</dbReference>
<dbReference type="InterPro" id="IPR008501">
    <property type="entry name" value="THOC7/Mft1"/>
</dbReference>
<dbReference type="HOGENOM" id="CLU_087727_0_0_1"/>
<evidence type="ECO:0000313" key="5">
    <source>
        <dbReference type="EMBL" id="EGT41303.1"/>
    </source>
</evidence>
<dbReference type="GO" id="GO:0000445">
    <property type="term" value="C:THO complex part of transcription export complex"/>
    <property type="evidence" value="ECO:0007669"/>
    <property type="project" value="InterPro"/>
</dbReference>
<feature type="coiled-coil region" evidence="3">
    <location>
        <begin position="126"/>
        <end position="153"/>
    </location>
</feature>
<name>G0NZT6_CAEBE</name>
<dbReference type="OMA" id="SHYAFGP"/>
<dbReference type="Pfam" id="PF05615">
    <property type="entry name" value="THOC7"/>
    <property type="match status" value="1"/>
</dbReference>
<evidence type="ECO:0000256" key="4">
    <source>
        <dbReference type="SAM" id="MobiDB-lite"/>
    </source>
</evidence>
<dbReference type="EMBL" id="GL379992">
    <property type="protein sequence ID" value="EGT41303.1"/>
    <property type="molecule type" value="Genomic_DNA"/>
</dbReference>
<keyword evidence="3" id="KW-0175">Coiled coil</keyword>
<dbReference type="AlphaFoldDB" id="G0NZT6"/>
<dbReference type="GO" id="GO:0006397">
    <property type="term" value="P:mRNA processing"/>
    <property type="evidence" value="ECO:0007669"/>
    <property type="project" value="InterPro"/>
</dbReference>
<evidence type="ECO:0000256" key="1">
    <source>
        <dbReference type="ARBA" id="ARBA00004123"/>
    </source>
</evidence>
<comment type="subcellular location">
    <subcellularLocation>
        <location evidence="1">Nucleus</location>
    </subcellularLocation>
</comment>